<accession>A0A9W8PJZ2</accession>
<comment type="caution">
    <text evidence="2">The sequence shown here is derived from an EMBL/GenBank/DDBJ whole genome shotgun (WGS) entry which is preliminary data.</text>
</comment>
<feature type="compositionally biased region" description="Low complexity" evidence="1">
    <location>
        <begin position="10"/>
        <end position="19"/>
    </location>
</feature>
<organism evidence="2 3">
    <name type="scientific">Fusarium irregulare</name>
    <dbReference type="NCBI Taxonomy" id="2494466"/>
    <lineage>
        <taxon>Eukaryota</taxon>
        <taxon>Fungi</taxon>
        <taxon>Dikarya</taxon>
        <taxon>Ascomycota</taxon>
        <taxon>Pezizomycotina</taxon>
        <taxon>Sordariomycetes</taxon>
        <taxon>Hypocreomycetidae</taxon>
        <taxon>Hypocreales</taxon>
        <taxon>Nectriaceae</taxon>
        <taxon>Fusarium</taxon>
        <taxon>Fusarium incarnatum-equiseti species complex</taxon>
    </lineage>
</organism>
<dbReference type="EMBL" id="JAPDHF010000013">
    <property type="protein sequence ID" value="KAJ4009624.1"/>
    <property type="molecule type" value="Genomic_DNA"/>
</dbReference>
<gene>
    <name evidence="2" type="ORF">NW766_008744</name>
</gene>
<evidence type="ECO:0000256" key="1">
    <source>
        <dbReference type="SAM" id="MobiDB-lite"/>
    </source>
</evidence>
<sequence>MAPNSKRRFSLSALSSPASRRYKQVMSERGANNRRSVDSTASGSTLGAMPVVEVEKHLIDPAYRWTTANRN</sequence>
<feature type="region of interest" description="Disordered" evidence="1">
    <location>
        <begin position="1"/>
        <end position="49"/>
    </location>
</feature>
<dbReference type="AlphaFoldDB" id="A0A9W8PJZ2"/>
<dbReference type="Proteomes" id="UP001152130">
    <property type="component" value="Unassembled WGS sequence"/>
</dbReference>
<reference evidence="2" key="1">
    <citation type="submission" date="2022-10" db="EMBL/GenBank/DDBJ databases">
        <title>Fusarium specimens isolated from Avocado Roots.</title>
        <authorList>
            <person name="Stajich J."/>
            <person name="Roper C."/>
            <person name="Heimlech-Rivalta G."/>
        </authorList>
    </citation>
    <scope>NUCLEOTIDE SEQUENCE</scope>
    <source>
        <strain evidence="2">CF00143</strain>
    </source>
</reference>
<keyword evidence="3" id="KW-1185">Reference proteome</keyword>
<evidence type="ECO:0000313" key="3">
    <source>
        <dbReference type="Proteomes" id="UP001152130"/>
    </source>
</evidence>
<name>A0A9W8PJZ2_9HYPO</name>
<evidence type="ECO:0000313" key="2">
    <source>
        <dbReference type="EMBL" id="KAJ4009624.1"/>
    </source>
</evidence>
<protein>
    <submittedName>
        <fullName evidence="2">Uncharacterized protein</fullName>
    </submittedName>
</protein>
<proteinExistence type="predicted"/>